<dbReference type="InterPro" id="IPR001584">
    <property type="entry name" value="Integrase_cat-core"/>
</dbReference>
<gene>
    <name evidence="3" type="ORF">U9M48_036935</name>
</gene>
<accession>A0AAQ3UI84</accession>
<evidence type="ECO:0000313" key="3">
    <source>
        <dbReference type="EMBL" id="WVZ90652.1"/>
    </source>
</evidence>
<dbReference type="PANTHER" id="PTHR37984:SF5">
    <property type="entry name" value="PROTEIN NYNRIN-LIKE"/>
    <property type="match status" value="1"/>
</dbReference>
<keyword evidence="1" id="KW-0511">Multifunctional enzyme</keyword>
<protein>
    <recommendedName>
        <fullName evidence="2">Integrase catalytic domain-containing protein</fullName>
    </recommendedName>
</protein>
<sequence>MASTGSGEVKSEQGGDEQDPLHALVLQPQAEDLVWSGAWRGFWEPPSALPVRWWWFSALALSHLHQAQKGDRRTVPRLCIQTGFLLYLSHHGKPSPAATGGYSVIRDGVSLVWGGGGDDIKWSWWRWQRVTLFALRCDGGEFPKAALVAGTGFGGGETGFLGFTELRGFLGLTNYYRRFVKNYGCIAHPLTQLLWNKQFVWTESATQAFLTLKKAMITTPVLALPNFTLPFTVETDACGNGVGAVLMQQGQPIAFLSKGLGEKHRHLSIYEKEFLALIMAVEKWRPYLQRQPFTILTNHKSLSYLTEQTLHSDMQRKAMAWLMGLQFTIVYKQGKENTAADALSRVGHAFSLTTFSAVQPQWLQEVANSYMTDSHAQHLLARLALSSPDSAGYSLQNGLIYQHGRLWIGNNAALCTKIIAALHSSAIGTQVTYHRVKQHFVWSGLKQDIIDFTDSVILVNGLSMNCITLLPLPLPKVVRQDLSMGFIEGLPNSEGFTTIMVVVDQFTKELFKLYKVQLHLSTAYHPQIDGQTERVNQCLEMYLRCAVHDSPKH</sequence>
<reference evidence="3 4" key="1">
    <citation type="submission" date="2024-02" db="EMBL/GenBank/DDBJ databases">
        <title>High-quality chromosome-scale genome assembly of Pensacola bahiagrass (Paspalum notatum Flugge var. saurae).</title>
        <authorList>
            <person name="Vega J.M."/>
            <person name="Podio M."/>
            <person name="Orjuela J."/>
            <person name="Siena L.A."/>
            <person name="Pessino S.C."/>
            <person name="Combes M.C."/>
            <person name="Mariac C."/>
            <person name="Albertini E."/>
            <person name="Pupilli F."/>
            <person name="Ortiz J.P.A."/>
            <person name="Leblanc O."/>
        </authorList>
    </citation>
    <scope>NUCLEOTIDE SEQUENCE [LARGE SCALE GENOMIC DNA]</scope>
    <source>
        <strain evidence="3">R1</strain>
        <tissue evidence="3">Leaf</tissue>
    </source>
</reference>
<keyword evidence="4" id="KW-1185">Reference proteome</keyword>
<dbReference type="GO" id="GO:0003824">
    <property type="term" value="F:catalytic activity"/>
    <property type="evidence" value="ECO:0007669"/>
    <property type="project" value="UniProtKB-KW"/>
</dbReference>
<name>A0AAQ3UI84_PASNO</name>
<dbReference type="InterPro" id="IPR043128">
    <property type="entry name" value="Rev_trsase/Diguanyl_cyclase"/>
</dbReference>
<dbReference type="InterPro" id="IPR043502">
    <property type="entry name" value="DNA/RNA_pol_sf"/>
</dbReference>
<dbReference type="GO" id="GO:0003676">
    <property type="term" value="F:nucleic acid binding"/>
    <property type="evidence" value="ECO:0007669"/>
    <property type="project" value="InterPro"/>
</dbReference>
<dbReference type="InterPro" id="IPR036397">
    <property type="entry name" value="RNaseH_sf"/>
</dbReference>
<dbReference type="SUPFAM" id="SSF56672">
    <property type="entry name" value="DNA/RNA polymerases"/>
    <property type="match status" value="1"/>
</dbReference>
<dbReference type="InterPro" id="IPR041577">
    <property type="entry name" value="RT_RNaseH_2"/>
</dbReference>
<dbReference type="EMBL" id="CP144752">
    <property type="protein sequence ID" value="WVZ90652.1"/>
    <property type="molecule type" value="Genomic_DNA"/>
</dbReference>
<dbReference type="Gene3D" id="1.10.340.70">
    <property type="match status" value="1"/>
</dbReference>
<evidence type="ECO:0000256" key="1">
    <source>
        <dbReference type="ARBA" id="ARBA00023268"/>
    </source>
</evidence>
<dbReference type="Gene3D" id="3.30.70.270">
    <property type="match status" value="1"/>
</dbReference>
<dbReference type="InterPro" id="IPR050951">
    <property type="entry name" value="Retrovirus_Pol_polyprotein"/>
</dbReference>
<dbReference type="FunFam" id="3.30.70.270:FF:000020">
    <property type="entry name" value="Transposon Tf2-6 polyprotein-like Protein"/>
    <property type="match status" value="1"/>
</dbReference>
<dbReference type="Proteomes" id="UP001341281">
    <property type="component" value="Chromosome 08"/>
</dbReference>
<evidence type="ECO:0000313" key="4">
    <source>
        <dbReference type="Proteomes" id="UP001341281"/>
    </source>
</evidence>
<feature type="domain" description="Integrase catalytic" evidence="2">
    <location>
        <begin position="467"/>
        <end position="553"/>
    </location>
</feature>
<evidence type="ECO:0000259" key="2">
    <source>
        <dbReference type="PROSITE" id="PS50994"/>
    </source>
</evidence>
<organism evidence="3 4">
    <name type="scientific">Paspalum notatum var. saurae</name>
    <dbReference type="NCBI Taxonomy" id="547442"/>
    <lineage>
        <taxon>Eukaryota</taxon>
        <taxon>Viridiplantae</taxon>
        <taxon>Streptophyta</taxon>
        <taxon>Embryophyta</taxon>
        <taxon>Tracheophyta</taxon>
        <taxon>Spermatophyta</taxon>
        <taxon>Magnoliopsida</taxon>
        <taxon>Liliopsida</taxon>
        <taxon>Poales</taxon>
        <taxon>Poaceae</taxon>
        <taxon>PACMAD clade</taxon>
        <taxon>Panicoideae</taxon>
        <taxon>Andropogonodae</taxon>
        <taxon>Paspaleae</taxon>
        <taxon>Paspalinae</taxon>
        <taxon>Paspalum</taxon>
    </lineage>
</organism>
<dbReference type="Gene3D" id="3.30.420.10">
    <property type="entry name" value="Ribonuclease H-like superfamily/Ribonuclease H"/>
    <property type="match status" value="1"/>
</dbReference>
<dbReference type="AlphaFoldDB" id="A0AAQ3UI84"/>
<dbReference type="PROSITE" id="PS50994">
    <property type="entry name" value="INTEGRASE"/>
    <property type="match status" value="1"/>
</dbReference>
<dbReference type="InterPro" id="IPR012337">
    <property type="entry name" value="RNaseH-like_sf"/>
</dbReference>
<dbReference type="Pfam" id="PF17919">
    <property type="entry name" value="RT_RNaseH_2"/>
    <property type="match status" value="1"/>
</dbReference>
<dbReference type="GO" id="GO:0015074">
    <property type="term" value="P:DNA integration"/>
    <property type="evidence" value="ECO:0007669"/>
    <property type="project" value="InterPro"/>
</dbReference>
<proteinExistence type="predicted"/>
<dbReference type="PANTHER" id="PTHR37984">
    <property type="entry name" value="PROTEIN CBG26694"/>
    <property type="match status" value="1"/>
</dbReference>
<dbReference type="CDD" id="cd09274">
    <property type="entry name" value="RNase_HI_RT_Ty3"/>
    <property type="match status" value="1"/>
</dbReference>
<dbReference type="SUPFAM" id="SSF53098">
    <property type="entry name" value="Ribonuclease H-like"/>
    <property type="match status" value="1"/>
</dbReference>